<gene>
    <name evidence="3" type="ORF">EA26_19220</name>
</gene>
<evidence type="ECO:0000259" key="2">
    <source>
        <dbReference type="Pfam" id="PF00487"/>
    </source>
</evidence>
<dbReference type="RefSeq" id="WP_039430621.1">
    <property type="nucleotide sequence ID" value="NZ_CP061845.1"/>
</dbReference>
<feature type="domain" description="Fatty acid desaturase" evidence="2">
    <location>
        <begin position="45"/>
        <end position="283"/>
    </location>
</feature>
<proteinExistence type="predicted"/>
<dbReference type="Proteomes" id="UP000029994">
    <property type="component" value="Unassembled WGS sequence"/>
</dbReference>
<dbReference type="GO" id="GO:0016717">
    <property type="term" value="F:oxidoreductase activity, acting on paired donors, with oxidation of a pair of donors resulting in the reduction of molecular oxygen to two molecules of water"/>
    <property type="evidence" value="ECO:0007669"/>
    <property type="project" value="TreeGrafter"/>
</dbReference>
<feature type="transmembrane region" description="Helical" evidence="1">
    <location>
        <begin position="172"/>
        <end position="190"/>
    </location>
</feature>
<keyword evidence="1" id="KW-0472">Membrane</keyword>
<keyword evidence="4" id="KW-1185">Reference proteome</keyword>
<dbReference type="PANTHER" id="PTHR19353">
    <property type="entry name" value="FATTY ACID DESATURASE 2"/>
    <property type="match status" value="1"/>
</dbReference>
<keyword evidence="1" id="KW-0812">Transmembrane</keyword>
<dbReference type="CDD" id="cd03510">
    <property type="entry name" value="Rhizobitoxine-FADS-like"/>
    <property type="match status" value="1"/>
</dbReference>
<dbReference type="Pfam" id="PF00487">
    <property type="entry name" value="FA_desaturase"/>
    <property type="match status" value="1"/>
</dbReference>
<keyword evidence="1" id="KW-1133">Transmembrane helix</keyword>
<dbReference type="GO" id="GO:0016020">
    <property type="term" value="C:membrane"/>
    <property type="evidence" value="ECO:0007669"/>
    <property type="project" value="TreeGrafter"/>
</dbReference>
<organism evidence="3 4">
    <name type="scientific">Vibrio navarrensis</name>
    <dbReference type="NCBI Taxonomy" id="29495"/>
    <lineage>
        <taxon>Bacteria</taxon>
        <taxon>Pseudomonadati</taxon>
        <taxon>Pseudomonadota</taxon>
        <taxon>Gammaproteobacteria</taxon>
        <taxon>Vibrionales</taxon>
        <taxon>Vibrionaceae</taxon>
        <taxon>Vibrio</taxon>
    </lineage>
</organism>
<dbReference type="AlphaFoldDB" id="A0A099LNV0"/>
<dbReference type="GeneID" id="43685210"/>
<protein>
    <submittedName>
        <fullName evidence="3">Phosphoesterase</fullName>
    </submittedName>
</protein>
<accession>A0A099LNV0</accession>
<dbReference type="InterPro" id="IPR012171">
    <property type="entry name" value="Fatty_acid_desaturase"/>
</dbReference>
<sequence length="316" mass="37225">MFSKEINKELELLSKSNNYRGMIGLAKDYIEITVAIAISIYFDNFLIYILSIVFIGSRQRALATILHDSAHRVLCKNSNLNDILGKYFSGYLIFQSFTAYVKSHVMNHHNFLGVKGKDPDYEMYIRSGVYDAINKKEFIFRHLVAPFFLSKSPLFVYYLFKERFGNLNERESINIILYWFVILLVSYYFSMLDIVVMYWFIPLFTTFPMIGWFIELSEHYPIIESEHELYKTWNRFGNKLEGFLTGMHNENYHLTHHLRADIPYWNIDKAHKIMMNDPEYNKVNQSFGGIISSSNRNNKSIIKHILSKYNGVAVLQ</sequence>
<comment type="caution">
    <text evidence="3">The sequence shown here is derived from an EMBL/GenBank/DDBJ whole genome shotgun (WGS) entry which is preliminary data.</text>
</comment>
<evidence type="ECO:0000256" key="1">
    <source>
        <dbReference type="SAM" id="Phobius"/>
    </source>
</evidence>
<dbReference type="GO" id="GO:0008610">
    <property type="term" value="P:lipid biosynthetic process"/>
    <property type="evidence" value="ECO:0007669"/>
    <property type="project" value="UniProtKB-ARBA"/>
</dbReference>
<dbReference type="PANTHER" id="PTHR19353:SF19">
    <property type="entry name" value="DELTA(5) FATTY ACID DESATURASE C-RELATED"/>
    <property type="match status" value="1"/>
</dbReference>
<evidence type="ECO:0000313" key="4">
    <source>
        <dbReference type="Proteomes" id="UP000029994"/>
    </source>
</evidence>
<evidence type="ECO:0000313" key="3">
    <source>
        <dbReference type="EMBL" id="KGK09329.1"/>
    </source>
</evidence>
<feature type="transmembrane region" description="Helical" evidence="1">
    <location>
        <begin position="196"/>
        <end position="214"/>
    </location>
</feature>
<feature type="transmembrane region" description="Helical" evidence="1">
    <location>
        <begin position="29"/>
        <end position="55"/>
    </location>
</feature>
<name>A0A099LNV0_9VIBR</name>
<dbReference type="EMBL" id="JMCG01000002">
    <property type="protein sequence ID" value="KGK09329.1"/>
    <property type="molecule type" value="Genomic_DNA"/>
</dbReference>
<dbReference type="InterPro" id="IPR005804">
    <property type="entry name" value="FA_desaturase_dom"/>
</dbReference>
<reference evidence="3 4" key="1">
    <citation type="submission" date="2014-04" db="EMBL/GenBank/DDBJ databases">
        <title>Genome sequencing of Vibrio navarrensis strains.</title>
        <authorList>
            <person name="Gladney L.M."/>
            <person name="Katz L.S."/>
            <person name="Marino-Ramirez L."/>
            <person name="Jordan I.K."/>
        </authorList>
    </citation>
    <scope>NUCLEOTIDE SEQUENCE [LARGE SCALE GENOMIC DNA]</scope>
    <source>
        <strain evidence="3 4">ATCC 51183</strain>
    </source>
</reference>
<dbReference type="eggNOG" id="COG3239">
    <property type="taxonomic scope" value="Bacteria"/>
</dbReference>
<feature type="transmembrane region" description="Helical" evidence="1">
    <location>
        <begin position="139"/>
        <end position="160"/>
    </location>
</feature>
<dbReference type="STRING" id="29495.EA26_19220"/>